<dbReference type="SMART" id="SM00316">
    <property type="entry name" value="S1"/>
    <property type="match status" value="2"/>
</dbReference>
<feature type="region of interest" description="Disordered" evidence="9">
    <location>
        <begin position="690"/>
        <end position="755"/>
    </location>
</feature>
<feature type="compositionally biased region" description="Basic and acidic residues" evidence="9">
    <location>
        <begin position="698"/>
        <end position="730"/>
    </location>
</feature>
<dbReference type="Pfam" id="PF17876">
    <property type="entry name" value="CSD2"/>
    <property type="match status" value="1"/>
</dbReference>
<dbReference type="Pfam" id="PF08206">
    <property type="entry name" value="OB_RNB"/>
    <property type="match status" value="1"/>
</dbReference>
<evidence type="ECO:0000256" key="2">
    <source>
        <dbReference type="ARBA" id="ARBA00004496"/>
    </source>
</evidence>
<dbReference type="SMART" id="SM00357">
    <property type="entry name" value="CSP"/>
    <property type="match status" value="1"/>
</dbReference>
<evidence type="ECO:0000256" key="9">
    <source>
        <dbReference type="SAM" id="MobiDB-lite"/>
    </source>
</evidence>
<comment type="catalytic activity">
    <reaction evidence="1 8">
        <text>Exonucleolytic cleavage in the 3'- to 5'-direction to yield nucleoside 5'-phosphates.</text>
        <dbReference type="EC" id="3.1.13.1"/>
    </reaction>
</comment>
<dbReference type="SUPFAM" id="SSF50249">
    <property type="entry name" value="Nucleic acid-binding proteins"/>
    <property type="match status" value="4"/>
</dbReference>
<evidence type="ECO:0000256" key="6">
    <source>
        <dbReference type="ARBA" id="ARBA00022839"/>
    </source>
</evidence>
<evidence type="ECO:0000256" key="3">
    <source>
        <dbReference type="ARBA" id="ARBA00022490"/>
    </source>
</evidence>
<comment type="caution">
    <text evidence="11">The sequence shown here is derived from an EMBL/GenBank/DDBJ whole genome shotgun (WGS) entry which is preliminary data.</text>
</comment>
<feature type="domain" description="S1 motif" evidence="10">
    <location>
        <begin position="601"/>
        <end position="682"/>
    </location>
</feature>
<dbReference type="CDD" id="cd04471">
    <property type="entry name" value="S1_RNase_R"/>
    <property type="match status" value="1"/>
</dbReference>
<dbReference type="RefSeq" id="WP_066480287.1">
    <property type="nucleotide sequence ID" value="NZ_BCNT01000012.1"/>
</dbReference>
<dbReference type="Proteomes" id="UP001597463">
    <property type="component" value="Unassembled WGS sequence"/>
</dbReference>
<evidence type="ECO:0000256" key="8">
    <source>
        <dbReference type="HAMAP-Rule" id="MF_01895"/>
    </source>
</evidence>
<dbReference type="EMBL" id="JBHUMV010000007">
    <property type="protein sequence ID" value="MFD2755571.1"/>
    <property type="molecule type" value="Genomic_DNA"/>
</dbReference>
<dbReference type="InterPro" id="IPR040476">
    <property type="entry name" value="CSD2"/>
</dbReference>
<evidence type="ECO:0000313" key="12">
    <source>
        <dbReference type="Proteomes" id="UP001597463"/>
    </source>
</evidence>
<comment type="function">
    <text evidence="8">3'-5' exoribonuclease that releases 5'-nucleoside monophosphates and is involved in maturation of structured RNAs.</text>
</comment>
<dbReference type="Pfam" id="PF00575">
    <property type="entry name" value="S1"/>
    <property type="match status" value="1"/>
</dbReference>
<feature type="compositionally biased region" description="Basic residues" evidence="9">
    <location>
        <begin position="855"/>
        <end position="867"/>
    </location>
</feature>
<keyword evidence="3 8" id="KW-0963">Cytoplasm</keyword>
<organism evidence="11 12">
    <name type="scientific">Comamonas terrae</name>
    <dbReference type="NCBI Taxonomy" id="673548"/>
    <lineage>
        <taxon>Bacteria</taxon>
        <taxon>Pseudomonadati</taxon>
        <taxon>Pseudomonadota</taxon>
        <taxon>Betaproteobacteria</taxon>
        <taxon>Burkholderiales</taxon>
        <taxon>Comamonadaceae</taxon>
        <taxon>Comamonas</taxon>
    </lineage>
</organism>
<reference evidence="12" key="1">
    <citation type="journal article" date="2019" name="Int. J. Syst. Evol. Microbiol.">
        <title>The Global Catalogue of Microorganisms (GCM) 10K type strain sequencing project: providing services to taxonomists for standard genome sequencing and annotation.</title>
        <authorList>
            <consortium name="The Broad Institute Genomics Platform"/>
            <consortium name="The Broad Institute Genome Sequencing Center for Infectious Disease"/>
            <person name="Wu L."/>
            <person name="Ma J."/>
        </authorList>
    </citation>
    <scope>NUCLEOTIDE SEQUENCE [LARGE SCALE GENOMIC DNA]</scope>
    <source>
        <strain evidence="12">TISTR 1906</strain>
    </source>
</reference>
<dbReference type="InterPro" id="IPR011805">
    <property type="entry name" value="RNase_R"/>
</dbReference>
<keyword evidence="5 8" id="KW-0378">Hydrolase</keyword>
<dbReference type="SMART" id="SM00955">
    <property type="entry name" value="RNB"/>
    <property type="match status" value="1"/>
</dbReference>
<feature type="region of interest" description="Disordered" evidence="9">
    <location>
        <begin position="776"/>
        <end position="867"/>
    </location>
</feature>
<dbReference type="InterPro" id="IPR003029">
    <property type="entry name" value="S1_domain"/>
</dbReference>
<feature type="compositionally biased region" description="Low complexity" evidence="9">
    <location>
        <begin position="806"/>
        <end position="834"/>
    </location>
</feature>
<feature type="compositionally biased region" description="Low complexity" evidence="9">
    <location>
        <begin position="731"/>
        <end position="746"/>
    </location>
</feature>
<dbReference type="PANTHER" id="PTHR23355">
    <property type="entry name" value="RIBONUCLEASE"/>
    <property type="match status" value="1"/>
</dbReference>
<dbReference type="InterPro" id="IPR004476">
    <property type="entry name" value="RNase_II/RNase_R"/>
</dbReference>
<dbReference type="InterPro" id="IPR011129">
    <property type="entry name" value="CSD"/>
</dbReference>
<evidence type="ECO:0000256" key="7">
    <source>
        <dbReference type="ARBA" id="ARBA00022884"/>
    </source>
</evidence>
<evidence type="ECO:0000259" key="10">
    <source>
        <dbReference type="PROSITE" id="PS50126"/>
    </source>
</evidence>
<dbReference type="InterPro" id="IPR013223">
    <property type="entry name" value="RNase_B_OB_dom"/>
</dbReference>
<accession>A0ABW5UQS9</accession>
<keyword evidence="12" id="KW-1185">Reference proteome</keyword>
<dbReference type="PANTHER" id="PTHR23355:SF9">
    <property type="entry name" value="DIS3-LIKE EXONUCLEASE 2"/>
    <property type="match status" value="1"/>
</dbReference>
<proteinExistence type="inferred from homology"/>
<dbReference type="InterPro" id="IPR022966">
    <property type="entry name" value="RNase_II/R_CS"/>
</dbReference>
<feature type="compositionally biased region" description="Low complexity" evidence="9">
    <location>
        <begin position="841"/>
        <end position="854"/>
    </location>
</feature>
<dbReference type="Gene3D" id="2.40.50.140">
    <property type="entry name" value="Nucleic acid-binding proteins"/>
    <property type="match status" value="2"/>
</dbReference>
<dbReference type="HAMAP" id="MF_01895">
    <property type="entry name" value="RNase_R"/>
    <property type="match status" value="1"/>
</dbReference>
<dbReference type="PROSITE" id="PS50126">
    <property type="entry name" value="S1"/>
    <property type="match status" value="1"/>
</dbReference>
<keyword evidence="6 8" id="KW-0269">Exonuclease</keyword>
<dbReference type="InterPro" id="IPR012340">
    <property type="entry name" value="NA-bd_OB-fold"/>
</dbReference>
<evidence type="ECO:0000256" key="1">
    <source>
        <dbReference type="ARBA" id="ARBA00001849"/>
    </source>
</evidence>
<dbReference type="InterPro" id="IPR050180">
    <property type="entry name" value="RNR_Ribonuclease"/>
</dbReference>
<name>A0ABW5UQS9_9BURK</name>
<gene>
    <name evidence="8 11" type="primary">rnr</name>
    <name evidence="11" type="ORF">ACFSW6_15925</name>
</gene>
<dbReference type="GO" id="GO:0008859">
    <property type="term" value="F:exoribonuclease II activity"/>
    <property type="evidence" value="ECO:0007669"/>
    <property type="project" value="UniProtKB-EC"/>
</dbReference>
<keyword evidence="4 8" id="KW-0540">Nuclease</keyword>
<dbReference type="Pfam" id="PF00773">
    <property type="entry name" value="RNB"/>
    <property type="match status" value="1"/>
</dbReference>
<dbReference type="InterPro" id="IPR001900">
    <property type="entry name" value="RNase_II/R"/>
</dbReference>
<protein>
    <recommendedName>
        <fullName evidence="8">Ribonuclease R</fullName>
        <shortName evidence="8">RNase R</shortName>
        <ecNumber evidence="8">3.1.13.1</ecNumber>
    </recommendedName>
</protein>
<feature type="compositionally biased region" description="Basic and acidic residues" evidence="9">
    <location>
        <begin position="776"/>
        <end position="787"/>
    </location>
</feature>
<evidence type="ECO:0000256" key="5">
    <source>
        <dbReference type="ARBA" id="ARBA00022801"/>
    </source>
</evidence>
<evidence type="ECO:0000256" key="4">
    <source>
        <dbReference type="ARBA" id="ARBA00022722"/>
    </source>
</evidence>
<comment type="similarity">
    <text evidence="8">Belongs to the RNR ribonuclease family. RNase R subfamily.</text>
</comment>
<dbReference type="PROSITE" id="PS01175">
    <property type="entry name" value="RIBONUCLEASE_II"/>
    <property type="match status" value="1"/>
</dbReference>
<evidence type="ECO:0000313" key="11">
    <source>
        <dbReference type="EMBL" id="MFD2755571.1"/>
    </source>
</evidence>
<keyword evidence="7 8" id="KW-0694">RNA-binding</keyword>
<comment type="subcellular location">
    <subcellularLocation>
        <location evidence="2 8">Cytoplasm</location>
    </subcellularLocation>
</comment>
<dbReference type="NCBIfam" id="TIGR02063">
    <property type="entry name" value="RNase_R"/>
    <property type="match status" value="1"/>
</dbReference>
<dbReference type="EC" id="3.1.13.1" evidence="8"/>
<dbReference type="NCBIfam" id="TIGR00358">
    <property type="entry name" value="3_prime_RNase"/>
    <property type="match status" value="1"/>
</dbReference>
<sequence>MNPRAKVADMNEEILGTVQGHRDGHGFVIRDDGERDIYLPPNEMRAVLHKDKVQVRVARYDHRGRPEGRVVEIVERPDQPIIGRFLQESGVWLVAPEDKRYGQDILIPSNATGSAKVGQVVVVELTEAPALFGQPVGRITEVLGEVDDPGMEIEIAVRKYGVPHIFSDECLAQAKALPEKVRAADRRHRIDLTDIPLVTIDGEDARDFDDAVYCEPAKVGRSKGWRLLVAIADVSHYVTTGSAIDVDAYDRATSVYFPRRVIPMLPEKLSNGLCSLNPDVDRLCMVCDMLITAKGEIHAYQFYPAVMHSHARFTYTEVAAILANTRGPEAARRSERVQDLLNLYGVYQALLKSREERGAVDFETTETQIVCDDNGRIEKIVPRTRTEAHKLIEEAMLAANVCSADFIEQGGQLGLFRVHDKPSLEKQEILRNYLKAMGVAMTISENPSTREFQAIANATKDRPDAQQIHTMLLRSMMQAFYTPDNSGHFGLAFEAYTHFTSPIRRYPDLLVHRVIKAELQGTHYKLPALPTPGEAEAKLVKRLSTRVVEPRQKPRKRAPAKEMQAWEAAGLHCSANERRADEASRDVEAWLKCKYMREHLGEEFAGTVSSVTTFGIFVTLDAMYVEGLVHITELGGDYFRFDEARQELRGERSGIRYGIGARVRVQVSRVDLDGRRIDFRLVRDSEDGVLAPARQGKGQRDDARGRRDGREEGSRQDKWSRRDAKADRAQRNAATATQAAAPAKPASSKQGRKAAKKAMLQGINLAALEAEYAQERAPAKPVQHDAVPEVQGGPAAKGKKSARSRSVPALLLPGPASAPAAEPDSRSASAAKPAVAKRARPANASAAEGASGKAAKAKPARSAKRKA</sequence>